<accession>A0A2W4WMH1</accession>
<name>A0A2W4WMH1_9CYAN</name>
<gene>
    <name evidence="1" type="ORF">DCF15_21410</name>
</gene>
<dbReference type="Proteomes" id="UP000249794">
    <property type="component" value="Unassembled WGS sequence"/>
</dbReference>
<reference evidence="1 2" key="2">
    <citation type="submission" date="2018-06" db="EMBL/GenBank/DDBJ databases">
        <title>Metagenomic assembly of (sub)arctic Cyanobacteria and their associated microbiome from non-axenic cultures.</title>
        <authorList>
            <person name="Baurain D."/>
        </authorList>
    </citation>
    <scope>NUCLEOTIDE SEQUENCE [LARGE SCALE GENOMIC DNA]</scope>
    <source>
        <strain evidence="1">ULC027bin1</strain>
    </source>
</reference>
<organism evidence="1 2">
    <name type="scientific">Phormidesmis priestleyi</name>
    <dbReference type="NCBI Taxonomy" id="268141"/>
    <lineage>
        <taxon>Bacteria</taxon>
        <taxon>Bacillati</taxon>
        <taxon>Cyanobacteriota</taxon>
        <taxon>Cyanophyceae</taxon>
        <taxon>Leptolyngbyales</taxon>
        <taxon>Leptolyngbyaceae</taxon>
        <taxon>Phormidesmis</taxon>
    </lineage>
</organism>
<evidence type="ECO:0000313" key="1">
    <source>
        <dbReference type="EMBL" id="PZO45592.1"/>
    </source>
</evidence>
<protein>
    <recommendedName>
        <fullName evidence="3">PatU</fullName>
    </recommendedName>
</protein>
<reference evidence="2" key="1">
    <citation type="submission" date="2018-04" db="EMBL/GenBank/DDBJ databases">
        <authorList>
            <person name="Cornet L."/>
        </authorList>
    </citation>
    <scope>NUCLEOTIDE SEQUENCE [LARGE SCALE GENOMIC DNA]</scope>
</reference>
<sequence>MKPTYLKGFEVSSMELSADPSTSASALPSGVLGARFSEASRDMFLHDIVSQTAQSYNFGEIHAVQERFEALLKQRLLLEYEKNPPLFPWESEVGEYPAEVNDFAAVTAAPSLWNAHVSKLKVSGLLPEDLLNHLFERCQAIACSPMKQGVQLVRAVEALFPAQADLLEPIANMVLVPAYRSDRATQDAVAQELVNVAGGYDSALPAQQIALSMMAAREILGVLTLCVGNQQPSEKTRWITPRGVLELTASYQSSPSANHQASQLTITAVLPDGGELRLWDGDMEKRSRRAAPGGLDIVWTQPTANKTYGLEISLEGEAQPLTFAVQIAADCSTERVYG</sequence>
<comment type="caution">
    <text evidence="1">The sequence shown here is derived from an EMBL/GenBank/DDBJ whole genome shotgun (WGS) entry which is preliminary data.</text>
</comment>
<proteinExistence type="predicted"/>
<dbReference type="EMBL" id="QBMP01000351">
    <property type="protein sequence ID" value="PZO45592.1"/>
    <property type="molecule type" value="Genomic_DNA"/>
</dbReference>
<dbReference type="AlphaFoldDB" id="A0A2W4WMH1"/>
<evidence type="ECO:0000313" key="2">
    <source>
        <dbReference type="Proteomes" id="UP000249794"/>
    </source>
</evidence>
<evidence type="ECO:0008006" key="3">
    <source>
        <dbReference type="Google" id="ProtNLM"/>
    </source>
</evidence>